<feature type="coiled-coil region" evidence="1">
    <location>
        <begin position="473"/>
        <end position="518"/>
    </location>
</feature>
<evidence type="ECO:0008006" key="7">
    <source>
        <dbReference type="Google" id="ProtNLM"/>
    </source>
</evidence>
<dbReference type="AlphaFoldDB" id="A0A7J7G2L3"/>
<keyword evidence="6" id="KW-1185">Reference proteome</keyword>
<accession>A0A7J7G2L3</accession>
<dbReference type="Pfam" id="PF23733">
    <property type="entry name" value="GRXCR1-2_C"/>
    <property type="match status" value="1"/>
</dbReference>
<dbReference type="Pfam" id="PF00462">
    <property type="entry name" value="Glutaredoxin"/>
    <property type="match status" value="1"/>
</dbReference>
<dbReference type="Proteomes" id="UP000593564">
    <property type="component" value="Unassembled WGS sequence"/>
</dbReference>
<protein>
    <recommendedName>
        <fullName evidence="7">Glutaredoxin domain-containing protein</fullName>
    </recommendedName>
</protein>
<evidence type="ECO:0000313" key="5">
    <source>
        <dbReference type="EMBL" id="KAF5933534.1"/>
    </source>
</evidence>
<dbReference type="CDD" id="cd03031">
    <property type="entry name" value="GRX_GRX_like"/>
    <property type="match status" value="1"/>
</dbReference>
<evidence type="ECO:0000256" key="2">
    <source>
        <dbReference type="SAM" id="MobiDB-lite"/>
    </source>
</evidence>
<dbReference type="Gene3D" id="3.40.30.10">
    <property type="entry name" value="Glutaredoxin"/>
    <property type="match status" value="1"/>
</dbReference>
<feature type="domain" description="Glutaredoxin" evidence="3">
    <location>
        <begin position="281"/>
        <end position="349"/>
    </location>
</feature>
<feature type="region of interest" description="Disordered" evidence="2">
    <location>
        <begin position="198"/>
        <end position="222"/>
    </location>
</feature>
<dbReference type="PROSITE" id="PS51354">
    <property type="entry name" value="GLUTAREDOXIN_2"/>
    <property type="match status" value="1"/>
</dbReference>
<feature type="region of interest" description="Disordered" evidence="2">
    <location>
        <begin position="65"/>
        <end position="96"/>
    </location>
</feature>
<evidence type="ECO:0000259" key="4">
    <source>
        <dbReference type="Pfam" id="PF25014"/>
    </source>
</evidence>
<dbReference type="FunFam" id="3.40.30.10:FF:000273">
    <property type="entry name" value="Glutaredoxin family protein"/>
    <property type="match status" value="1"/>
</dbReference>
<dbReference type="Pfam" id="PF25014">
    <property type="entry name" value="NET2A"/>
    <property type="match status" value="1"/>
</dbReference>
<organism evidence="5 6">
    <name type="scientific">Camellia sinensis</name>
    <name type="common">Tea plant</name>
    <name type="synonym">Thea sinensis</name>
    <dbReference type="NCBI Taxonomy" id="4442"/>
    <lineage>
        <taxon>Eukaryota</taxon>
        <taxon>Viridiplantae</taxon>
        <taxon>Streptophyta</taxon>
        <taxon>Embryophyta</taxon>
        <taxon>Tracheophyta</taxon>
        <taxon>Spermatophyta</taxon>
        <taxon>Magnoliopsida</taxon>
        <taxon>eudicotyledons</taxon>
        <taxon>Gunneridae</taxon>
        <taxon>Pentapetalae</taxon>
        <taxon>asterids</taxon>
        <taxon>Ericales</taxon>
        <taxon>Theaceae</taxon>
        <taxon>Camellia</taxon>
    </lineage>
</organism>
<feature type="domain" description="NET2A-D/KIP1-like alpha-helical" evidence="4">
    <location>
        <begin position="456"/>
        <end position="517"/>
    </location>
</feature>
<keyword evidence="1" id="KW-0175">Coiled coil</keyword>
<feature type="region of interest" description="Disordered" evidence="2">
    <location>
        <begin position="25"/>
        <end position="44"/>
    </location>
</feature>
<evidence type="ECO:0000313" key="6">
    <source>
        <dbReference type="Proteomes" id="UP000593564"/>
    </source>
</evidence>
<reference evidence="6" key="1">
    <citation type="journal article" date="2020" name="Nat. Commun.">
        <title>Genome assembly of wild tea tree DASZ reveals pedigree and selection history of tea varieties.</title>
        <authorList>
            <person name="Zhang W."/>
            <person name="Zhang Y."/>
            <person name="Qiu H."/>
            <person name="Guo Y."/>
            <person name="Wan H."/>
            <person name="Zhang X."/>
            <person name="Scossa F."/>
            <person name="Alseekh S."/>
            <person name="Zhang Q."/>
            <person name="Wang P."/>
            <person name="Xu L."/>
            <person name="Schmidt M.H."/>
            <person name="Jia X."/>
            <person name="Li D."/>
            <person name="Zhu A."/>
            <person name="Guo F."/>
            <person name="Chen W."/>
            <person name="Ni D."/>
            <person name="Usadel B."/>
            <person name="Fernie A.R."/>
            <person name="Wen W."/>
        </authorList>
    </citation>
    <scope>NUCLEOTIDE SEQUENCE [LARGE SCALE GENOMIC DNA]</scope>
    <source>
        <strain evidence="6">cv. G240</strain>
    </source>
</reference>
<comment type="caution">
    <text evidence="5">The sequence shown here is derived from an EMBL/GenBank/DDBJ whole genome shotgun (WGS) entry which is preliminary data.</text>
</comment>
<gene>
    <name evidence="5" type="ORF">HYC85_029705</name>
</gene>
<dbReference type="PANTHER" id="PTHR45669:SF30">
    <property type="entry name" value="OS04G0641300 PROTEIN"/>
    <property type="match status" value="1"/>
</dbReference>
<feature type="compositionally biased region" description="Basic residues" evidence="2">
    <location>
        <begin position="29"/>
        <end position="40"/>
    </location>
</feature>
<dbReference type="InterPro" id="IPR002109">
    <property type="entry name" value="Glutaredoxin"/>
</dbReference>
<dbReference type="InterPro" id="IPR036249">
    <property type="entry name" value="Thioredoxin-like_sf"/>
</dbReference>
<dbReference type="SUPFAM" id="SSF52833">
    <property type="entry name" value="Thioredoxin-like"/>
    <property type="match status" value="1"/>
</dbReference>
<sequence>MGCATSKQQPVCRNCQAPCSPMQRSYSMHTHHHHHHHRSKQGRDAYHVVALTSSTLGSLMLDTINHNHHDNGDNKAPENENINGGGGGGSGGDEIVHDKRSKEFSMGMIEAKTWSNMINEKIPKIVPKTPVITPPGEPETINTWELMEGLEDTSPLRIPPNLKSFSFHVAPNSAPSPFDLSGSRLQENLQTPPQPMWLEMLDNKSNSNSTSTSTSNSNSNTNSNAASIISEFDPDVISTFRKALEELPAANPFHLKPLEGEKVNGDVTGFNFIPQSKDRVVLYFTSLRGVRKTYEDCCYVRVILKGTDVRIDERDLSMHSGFKDELKELLGDGFNGGGLPRVFVGKKHIGGTEEIRRLHEDGQLEKLLEGCEKVDDGGGVCAACGDTRFVPCETCSGSCKVYYEGDYDEECDESEYGFQRCPDCNENGISFYESGLAKYWEIENQTTELQERVFNLQDEFGVTMVIEDDEARALMAEVALQSCEEILAQLQEKQERSNSEARAQYKRVENACKKLRSDPVKLELNRLENEVRGEEQELIWTELSDGRSSQSKRGPTTKWAAIEVLTLASFPTPRWAKLRVRPRPFLHSKMGKAVGLAQAPYPTPKRAELEVLTLAHLPTPKWARLRVQPCPFPYFEVGKAMGLAQAPYPTAKWAELEV</sequence>
<dbReference type="InterPro" id="IPR056888">
    <property type="entry name" value="NET2A-D/KIP1-like_dom"/>
</dbReference>
<feature type="compositionally biased region" description="Gly residues" evidence="2">
    <location>
        <begin position="83"/>
        <end position="92"/>
    </location>
</feature>
<name>A0A7J7G2L3_CAMSI</name>
<proteinExistence type="predicted"/>
<dbReference type="EMBL" id="JACBKZ010000014">
    <property type="protein sequence ID" value="KAF5933534.1"/>
    <property type="molecule type" value="Genomic_DNA"/>
</dbReference>
<dbReference type="PANTHER" id="PTHR45669">
    <property type="entry name" value="GLUTAREDOXIN DOMAIN-CONTAINING CYSTEINE-RICH PROTEIN CG12206-RELATED"/>
    <property type="match status" value="1"/>
</dbReference>
<feature type="compositionally biased region" description="Low complexity" evidence="2">
    <location>
        <begin position="205"/>
        <end position="222"/>
    </location>
</feature>
<reference evidence="5 6" key="2">
    <citation type="submission" date="2020-07" db="EMBL/GenBank/DDBJ databases">
        <title>Genome assembly of wild tea tree DASZ reveals pedigree and selection history of tea varieties.</title>
        <authorList>
            <person name="Zhang W."/>
        </authorList>
    </citation>
    <scope>NUCLEOTIDE SEQUENCE [LARGE SCALE GENOMIC DNA]</scope>
    <source>
        <strain evidence="6">cv. G240</strain>
        <tissue evidence="5">Leaf</tissue>
    </source>
</reference>
<evidence type="ECO:0000256" key="1">
    <source>
        <dbReference type="SAM" id="Coils"/>
    </source>
</evidence>
<feature type="compositionally biased region" description="Basic and acidic residues" evidence="2">
    <location>
        <begin position="65"/>
        <end position="78"/>
    </location>
</feature>
<evidence type="ECO:0000259" key="3">
    <source>
        <dbReference type="Pfam" id="PF00462"/>
    </source>
</evidence>